<dbReference type="OrthoDB" id="5516290at2"/>
<evidence type="ECO:0000256" key="5">
    <source>
        <dbReference type="SAM" id="Phobius"/>
    </source>
</evidence>
<comment type="caution">
    <text evidence="6">The sequence shown here is derived from an EMBL/GenBank/DDBJ whole genome shotgun (WGS) entry which is preliminary data.</text>
</comment>
<keyword evidence="7" id="KW-1185">Reference proteome</keyword>
<keyword evidence="4 5" id="KW-0472">Membrane</keyword>
<evidence type="ECO:0000256" key="2">
    <source>
        <dbReference type="ARBA" id="ARBA00022692"/>
    </source>
</evidence>
<sequence>MSHEMLAPAAALALWTLIVMLYMVVVRFGAFKTANIDLAKAPPGGRGQDLESILPKPASWPSHNYSHLLEQPTLFYPIVILLALLGASSQTNIMLAWAYVGLRIVHSIWQIKVNTIPVRASIFFISSIVLIVLAVNALRAALA</sequence>
<dbReference type="InterPro" id="IPR023352">
    <property type="entry name" value="MAPEG-like_dom_sf"/>
</dbReference>
<dbReference type="Proteomes" id="UP000290958">
    <property type="component" value="Unassembled WGS sequence"/>
</dbReference>
<dbReference type="GO" id="GO:0016020">
    <property type="term" value="C:membrane"/>
    <property type="evidence" value="ECO:0007669"/>
    <property type="project" value="UniProtKB-SubCell"/>
</dbReference>
<dbReference type="InterPro" id="IPR001129">
    <property type="entry name" value="Membr-assoc_MAPEG"/>
</dbReference>
<dbReference type="Pfam" id="PF01124">
    <property type="entry name" value="MAPEG"/>
    <property type="match status" value="1"/>
</dbReference>
<dbReference type="Gene3D" id="1.20.120.550">
    <property type="entry name" value="Membrane associated eicosanoid/glutathione metabolism-like domain"/>
    <property type="match status" value="1"/>
</dbReference>
<feature type="transmembrane region" description="Helical" evidence="5">
    <location>
        <begin position="6"/>
        <end position="25"/>
    </location>
</feature>
<evidence type="ECO:0000256" key="3">
    <source>
        <dbReference type="ARBA" id="ARBA00022989"/>
    </source>
</evidence>
<organism evidence="6 7">
    <name type="scientific">Sphingobium fluviale</name>
    <dbReference type="NCBI Taxonomy" id="2506423"/>
    <lineage>
        <taxon>Bacteria</taxon>
        <taxon>Pseudomonadati</taxon>
        <taxon>Pseudomonadota</taxon>
        <taxon>Alphaproteobacteria</taxon>
        <taxon>Sphingomonadales</taxon>
        <taxon>Sphingomonadaceae</taxon>
        <taxon>Sphingobium</taxon>
    </lineage>
</organism>
<keyword evidence="3 5" id="KW-1133">Transmembrane helix</keyword>
<accession>A0A4Q1KKW0</accession>
<dbReference type="AlphaFoldDB" id="A0A4Q1KKW0"/>
<evidence type="ECO:0000313" key="7">
    <source>
        <dbReference type="Proteomes" id="UP000290958"/>
    </source>
</evidence>
<evidence type="ECO:0000313" key="6">
    <source>
        <dbReference type="EMBL" id="RXR30508.1"/>
    </source>
</evidence>
<comment type="subcellular location">
    <subcellularLocation>
        <location evidence="1">Membrane</location>
    </subcellularLocation>
</comment>
<name>A0A4Q1KKW0_9SPHN</name>
<protein>
    <submittedName>
        <fullName evidence="6">MAPEG family protein</fullName>
    </submittedName>
</protein>
<feature type="transmembrane region" description="Helical" evidence="5">
    <location>
        <begin position="120"/>
        <end position="142"/>
    </location>
</feature>
<evidence type="ECO:0000256" key="1">
    <source>
        <dbReference type="ARBA" id="ARBA00004370"/>
    </source>
</evidence>
<gene>
    <name evidence="6" type="ORF">EQG66_02420</name>
</gene>
<proteinExistence type="predicted"/>
<keyword evidence="2 5" id="KW-0812">Transmembrane</keyword>
<dbReference type="EMBL" id="SBKP01000002">
    <property type="protein sequence ID" value="RXR30508.1"/>
    <property type="molecule type" value="Genomic_DNA"/>
</dbReference>
<reference evidence="7" key="1">
    <citation type="submission" date="2019-01" db="EMBL/GenBank/DDBJ databases">
        <title>Cytophagaceae bacterium strain CAR-16.</title>
        <authorList>
            <person name="Chen W.-M."/>
        </authorList>
    </citation>
    <scope>NUCLEOTIDE SEQUENCE [LARGE SCALE GENOMIC DNA]</scope>
    <source>
        <strain evidence="7">CHR27</strain>
    </source>
</reference>
<evidence type="ECO:0000256" key="4">
    <source>
        <dbReference type="ARBA" id="ARBA00023136"/>
    </source>
</evidence>
<feature type="transmembrane region" description="Helical" evidence="5">
    <location>
        <begin position="74"/>
        <end position="100"/>
    </location>
</feature>
<dbReference type="SUPFAM" id="SSF161084">
    <property type="entry name" value="MAPEG domain-like"/>
    <property type="match status" value="1"/>
</dbReference>